<evidence type="ECO:0000256" key="3">
    <source>
        <dbReference type="ARBA" id="ARBA00023157"/>
    </source>
</evidence>
<dbReference type="PANTHER" id="PTHR42852">
    <property type="entry name" value="THIOL:DISULFIDE INTERCHANGE PROTEIN DSBE"/>
    <property type="match status" value="1"/>
</dbReference>
<dbReference type="AlphaFoldDB" id="A0A495IWG6"/>
<keyword evidence="4" id="KW-0676">Redox-active center</keyword>
<dbReference type="RefSeq" id="WP_121196525.1">
    <property type="nucleotide sequence ID" value="NZ_RBKU01000001.1"/>
</dbReference>
<dbReference type="InterPro" id="IPR036249">
    <property type="entry name" value="Thioredoxin-like_sf"/>
</dbReference>
<organism evidence="7 8">
    <name type="scientific">Mucilaginibacter gracilis</name>
    <dbReference type="NCBI Taxonomy" id="423350"/>
    <lineage>
        <taxon>Bacteria</taxon>
        <taxon>Pseudomonadati</taxon>
        <taxon>Bacteroidota</taxon>
        <taxon>Sphingobacteriia</taxon>
        <taxon>Sphingobacteriales</taxon>
        <taxon>Sphingobacteriaceae</taxon>
        <taxon>Mucilaginibacter</taxon>
    </lineage>
</organism>
<evidence type="ECO:0000313" key="7">
    <source>
        <dbReference type="EMBL" id="RKR80701.1"/>
    </source>
</evidence>
<dbReference type="GO" id="GO:0030313">
    <property type="term" value="C:cell envelope"/>
    <property type="evidence" value="ECO:0007669"/>
    <property type="project" value="UniProtKB-SubCell"/>
</dbReference>
<dbReference type="GO" id="GO:0016853">
    <property type="term" value="F:isomerase activity"/>
    <property type="evidence" value="ECO:0007669"/>
    <property type="project" value="UniProtKB-KW"/>
</dbReference>
<sequence length="436" mass="49881">MKRKAFSIILAIVWSISFESSAQQHKYRQLAIGDNIAETPALKNLLHYPSPRLFLKDLTGKLVIIDFWSTGCPSCIAAIPHLESLQKEFEGRIQIIMIDPWESKVNIEKRVSKMSVLRPGIGLTTLPCLYGDTIWRYIFPHHELPHHVWIDKGGKIIAATTAVNATSEHISQILTGRVINLSEKNDLNSRGYDVRNKGLMFPGDTSIRATFYSGFFKSNPGFGAGSKISVDTIRNIYKRDIFNTDLIQFFKIAAHGTRILFELKNYNDYLRPKNNNDFDSWFSKYCYSYEIVMPLRQRDSLYSFLLQDMNRYFLMRNNIKAVLSVRKIPTYTLKRIGETPIKSGKMGKDTMIETADVYKFINQPFSKVLNYLKSIEDLSLPLAFLDKSNISSNTLVTLNLPKNLSDKRLLQTSLFEQGLSLSFTDQDIKVLVVSDK</sequence>
<comment type="subcellular location">
    <subcellularLocation>
        <location evidence="1">Cell envelope</location>
    </subcellularLocation>
</comment>
<feature type="chain" id="PRO_5019813620" evidence="5">
    <location>
        <begin position="23"/>
        <end position="436"/>
    </location>
</feature>
<dbReference type="InterPro" id="IPR050553">
    <property type="entry name" value="Thioredoxin_ResA/DsbE_sf"/>
</dbReference>
<dbReference type="InterPro" id="IPR013766">
    <property type="entry name" value="Thioredoxin_domain"/>
</dbReference>
<gene>
    <name evidence="7" type="ORF">BDD43_0833</name>
</gene>
<keyword evidence="2" id="KW-0201">Cytochrome c-type biogenesis</keyword>
<keyword evidence="3" id="KW-1015">Disulfide bond</keyword>
<dbReference type="Gene3D" id="3.40.30.10">
    <property type="entry name" value="Glutaredoxin"/>
    <property type="match status" value="1"/>
</dbReference>
<keyword evidence="5" id="KW-0732">Signal</keyword>
<feature type="signal peptide" evidence="5">
    <location>
        <begin position="1"/>
        <end position="22"/>
    </location>
</feature>
<comment type="caution">
    <text evidence="7">The sequence shown here is derived from an EMBL/GenBank/DDBJ whole genome shotgun (WGS) entry which is preliminary data.</text>
</comment>
<feature type="domain" description="Thioredoxin" evidence="6">
    <location>
        <begin position="30"/>
        <end position="184"/>
    </location>
</feature>
<proteinExistence type="predicted"/>
<dbReference type="PANTHER" id="PTHR42852:SF6">
    <property type="entry name" value="THIOL:DISULFIDE INTERCHANGE PROTEIN DSBE"/>
    <property type="match status" value="1"/>
</dbReference>
<protein>
    <submittedName>
        <fullName evidence="7">Thiol-disulfide isomerase/thioredoxin</fullName>
    </submittedName>
</protein>
<evidence type="ECO:0000313" key="8">
    <source>
        <dbReference type="Proteomes" id="UP000268007"/>
    </source>
</evidence>
<dbReference type="GO" id="GO:0017004">
    <property type="term" value="P:cytochrome complex assembly"/>
    <property type="evidence" value="ECO:0007669"/>
    <property type="project" value="UniProtKB-KW"/>
</dbReference>
<dbReference type="OrthoDB" id="1118217at2"/>
<dbReference type="SUPFAM" id="SSF52833">
    <property type="entry name" value="Thioredoxin-like"/>
    <property type="match status" value="1"/>
</dbReference>
<evidence type="ECO:0000259" key="6">
    <source>
        <dbReference type="PROSITE" id="PS51352"/>
    </source>
</evidence>
<dbReference type="Proteomes" id="UP000268007">
    <property type="component" value="Unassembled WGS sequence"/>
</dbReference>
<evidence type="ECO:0000256" key="4">
    <source>
        <dbReference type="ARBA" id="ARBA00023284"/>
    </source>
</evidence>
<keyword evidence="7" id="KW-0413">Isomerase</keyword>
<evidence type="ECO:0000256" key="1">
    <source>
        <dbReference type="ARBA" id="ARBA00004196"/>
    </source>
</evidence>
<dbReference type="PROSITE" id="PS51352">
    <property type="entry name" value="THIOREDOXIN_2"/>
    <property type="match status" value="1"/>
</dbReference>
<dbReference type="CDD" id="cd02966">
    <property type="entry name" value="TlpA_like_family"/>
    <property type="match status" value="1"/>
</dbReference>
<accession>A0A495IWG6</accession>
<reference evidence="7 8" key="1">
    <citation type="submission" date="2018-10" db="EMBL/GenBank/DDBJ databases">
        <title>Genomic Encyclopedia of Archaeal and Bacterial Type Strains, Phase II (KMG-II): from individual species to whole genera.</title>
        <authorList>
            <person name="Goeker M."/>
        </authorList>
    </citation>
    <scope>NUCLEOTIDE SEQUENCE [LARGE SCALE GENOMIC DNA]</scope>
    <source>
        <strain evidence="7 8">DSM 18602</strain>
    </source>
</reference>
<dbReference type="EMBL" id="RBKU01000001">
    <property type="protein sequence ID" value="RKR80701.1"/>
    <property type="molecule type" value="Genomic_DNA"/>
</dbReference>
<evidence type="ECO:0000256" key="2">
    <source>
        <dbReference type="ARBA" id="ARBA00022748"/>
    </source>
</evidence>
<evidence type="ECO:0000256" key="5">
    <source>
        <dbReference type="SAM" id="SignalP"/>
    </source>
</evidence>
<keyword evidence="8" id="KW-1185">Reference proteome</keyword>
<name>A0A495IWG6_9SPHI</name>